<sequence length="184" mass="20298">MKRSKKIIIYLSISIVLIVMLSLFYYSMHATILEFFFENDQKQLDSATSANGDQAQIMVDLANKQLAKQKADTEARKAEKQNTSIFKELSGNKATVKEPSEKIEESSSSSNIVAKERPKSNHVQNGFVVVDCETGGVVACPHGEVLSGTSPMYYKNNKSPFLVGHCSDLSIDVKSFCPQATIPK</sequence>
<organism evidence="3">
    <name type="scientific">hydrothermal vent metagenome</name>
    <dbReference type="NCBI Taxonomy" id="652676"/>
    <lineage>
        <taxon>unclassified sequences</taxon>
        <taxon>metagenomes</taxon>
        <taxon>ecological metagenomes</taxon>
    </lineage>
</organism>
<reference evidence="3" key="1">
    <citation type="submission" date="2018-06" db="EMBL/GenBank/DDBJ databases">
        <authorList>
            <person name="Zhirakovskaya E."/>
        </authorList>
    </citation>
    <scope>NUCLEOTIDE SEQUENCE</scope>
</reference>
<evidence type="ECO:0000256" key="1">
    <source>
        <dbReference type="SAM" id="MobiDB-lite"/>
    </source>
</evidence>
<gene>
    <name evidence="3" type="ORF">MNBD_GAMMA22-212</name>
</gene>
<dbReference type="AlphaFoldDB" id="A0A3B0ZBV1"/>
<proteinExistence type="predicted"/>
<feature type="region of interest" description="Disordered" evidence="1">
    <location>
        <begin position="89"/>
        <end position="116"/>
    </location>
</feature>
<keyword evidence="2" id="KW-1133">Transmembrane helix</keyword>
<feature type="compositionally biased region" description="Basic and acidic residues" evidence="1">
    <location>
        <begin position="95"/>
        <end position="105"/>
    </location>
</feature>
<name>A0A3B0ZBV1_9ZZZZ</name>
<feature type="transmembrane region" description="Helical" evidence="2">
    <location>
        <begin position="7"/>
        <end position="26"/>
    </location>
</feature>
<dbReference type="EMBL" id="UOFS01000004">
    <property type="protein sequence ID" value="VAW90868.1"/>
    <property type="molecule type" value="Genomic_DNA"/>
</dbReference>
<evidence type="ECO:0000256" key="2">
    <source>
        <dbReference type="SAM" id="Phobius"/>
    </source>
</evidence>
<keyword evidence="2" id="KW-0812">Transmembrane</keyword>
<accession>A0A3B0ZBV1</accession>
<keyword evidence="2" id="KW-0472">Membrane</keyword>
<evidence type="ECO:0000313" key="3">
    <source>
        <dbReference type="EMBL" id="VAW90868.1"/>
    </source>
</evidence>
<protein>
    <submittedName>
        <fullName evidence="3">Uncharacterized protein</fullName>
    </submittedName>
</protein>